<name>A0ABV1WX04_9ACTN</name>
<dbReference type="RefSeq" id="WP_350781960.1">
    <property type="nucleotide sequence ID" value="NZ_JBEPEK010000110.1"/>
</dbReference>
<comment type="caution">
    <text evidence="3">The sequence shown here is derived from an EMBL/GenBank/DDBJ whole genome shotgun (WGS) entry which is preliminary data.</text>
</comment>
<sequence>MILDTQSIRAAAGVPRTTTGLDANKKLSGRKRGLAVDVLGLIVGVVVLAASAHTTPPAPPCSTRPPSGAGCVWRRPW</sequence>
<evidence type="ECO:0000313" key="3">
    <source>
        <dbReference type="EMBL" id="MER7181272.1"/>
    </source>
</evidence>
<dbReference type="EMBL" id="JBEPEK010000110">
    <property type="protein sequence ID" value="MER7181272.1"/>
    <property type="molecule type" value="Genomic_DNA"/>
</dbReference>
<organism evidence="3 4">
    <name type="scientific">Streptomyces hyaluromycini</name>
    <dbReference type="NCBI Taxonomy" id="1377993"/>
    <lineage>
        <taxon>Bacteria</taxon>
        <taxon>Bacillati</taxon>
        <taxon>Actinomycetota</taxon>
        <taxon>Actinomycetes</taxon>
        <taxon>Kitasatosporales</taxon>
        <taxon>Streptomycetaceae</taxon>
        <taxon>Streptomyces</taxon>
    </lineage>
</organism>
<keyword evidence="2" id="KW-0812">Transmembrane</keyword>
<evidence type="ECO:0000256" key="2">
    <source>
        <dbReference type="SAM" id="Phobius"/>
    </source>
</evidence>
<gene>
    <name evidence="3" type="ORF">ABT404_17625</name>
</gene>
<keyword evidence="4" id="KW-1185">Reference proteome</keyword>
<protein>
    <recommendedName>
        <fullName evidence="5">Transposase</fullName>
    </recommendedName>
</protein>
<feature type="region of interest" description="Disordered" evidence="1">
    <location>
        <begin position="1"/>
        <end position="24"/>
    </location>
</feature>
<keyword evidence="2" id="KW-1133">Transmembrane helix</keyword>
<proteinExistence type="predicted"/>
<reference evidence="3 4" key="1">
    <citation type="submission" date="2024-06" db="EMBL/GenBank/DDBJ databases">
        <title>The Natural Products Discovery Center: Release of the First 8490 Sequenced Strains for Exploring Actinobacteria Biosynthetic Diversity.</title>
        <authorList>
            <person name="Kalkreuter E."/>
            <person name="Kautsar S.A."/>
            <person name="Yang D."/>
            <person name="Bader C.D."/>
            <person name="Teijaro C.N."/>
            <person name="Fluegel L."/>
            <person name="Davis C.M."/>
            <person name="Simpson J.R."/>
            <person name="Lauterbach L."/>
            <person name="Steele A.D."/>
            <person name="Gui C."/>
            <person name="Meng S."/>
            <person name="Li G."/>
            <person name="Viehrig K."/>
            <person name="Ye F."/>
            <person name="Su P."/>
            <person name="Kiefer A.F."/>
            <person name="Nichols A."/>
            <person name="Cepeda A.J."/>
            <person name="Yan W."/>
            <person name="Fan B."/>
            <person name="Jiang Y."/>
            <person name="Adhikari A."/>
            <person name="Zheng C.-J."/>
            <person name="Schuster L."/>
            <person name="Cowan T.M."/>
            <person name="Smanski M.J."/>
            <person name="Chevrette M.G."/>
            <person name="De Carvalho L.P.S."/>
            <person name="Shen B."/>
        </authorList>
    </citation>
    <scope>NUCLEOTIDE SEQUENCE [LARGE SCALE GENOMIC DNA]</scope>
    <source>
        <strain evidence="3 4">NPDC000234</strain>
    </source>
</reference>
<keyword evidence="2" id="KW-0472">Membrane</keyword>
<feature type="region of interest" description="Disordered" evidence="1">
    <location>
        <begin position="53"/>
        <end position="77"/>
    </location>
</feature>
<accession>A0ABV1WX04</accession>
<feature type="transmembrane region" description="Helical" evidence="2">
    <location>
        <begin position="34"/>
        <end position="52"/>
    </location>
</feature>
<evidence type="ECO:0000256" key="1">
    <source>
        <dbReference type="SAM" id="MobiDB-lite"/>
    </source>
</evidence>
<dbReference type="Proteomes" id="UP001474181">
    <property type="component" value="Unassembled WGS sequence"/>
</dbReference>
<evidence type="ECO:0000313" key="4">
    <source>
        <dbReference type="Proteomes" id="UP001474181"/>
    </source>
</evidence>
<evidence type="ECO:0008006" key="5">
    <source>
        <dbReference type="Google" id="ProtNLM"/>
    </source>
</evidence>